<dbReference type="Ensembl" id="ENSCSET00000027605.1">
    <property type="protein sequence ID" value="ENSCSEP00000027239.1"/>
    <property type="gene ID" value="ENSCSEG00000017410.1"/>
</dbReference>
<evidence type="ECO:0000256" key="1">
    <source>
        <dbReference type="ARBA" id="ARBA00022723"/>
    </source>
</evidence>
<evidence type="ECO:0000313" key="8">
    <source>
        <dbReference type="Proteomes" id="UP000265120"/>
    </source>
</evidence>
<reference evidence="7 8" key="1">
    <citation type="journal article" date="2014" name="Nat. Genet.">
        <title>Whole-genome sequence of a flatfish provides insights into ZW sex chromosome evolution and adaptation to a benthic lifestyle.</title>
        <authorList>
            <person name="Chen S."/>
            <person name="Zhang G."/>
            <person name="Shao C."/>
            <person name="Huang Q."/>
            <person name="Liu G."/>
            <person name="Zhang P."/>
            <person name="Song W."/>
            <person name="An N."/>
            <person name="Chalopin D."/>
            <person name="Volff J.N."/>
            <person name="Hong Y."/>
            <person name="Li Q."/>
            <person name="Sha Z."/>
            <person name="Zhou H."/>
            <person name="Xie M."/>
            <person name="Yu Q."/>
            <person name="Liu Y."/>
            <person name="Xiang H."/>
            <person name="Wang N."/>
            <person name="Wu K."/>
            <person name="Yang C."/>
            <person name="Zhou Q."/>
            <person name="Liao X."/>
            <person name="Yang L."/>
            <person name="Hu Q."/>
            <person name="Zhang J."/>
            <person name="Meng L."/>
            <person name="Jin L."/>
            <person name="Tian Y."/>
            <person name="Lian J."/>
            <person name="Yang J."/>
            <person name="Miao G."/>
            <person name="Liu S."/>
            <person name="Liang Z."/>
            <person name="Yan F."/>
            <person name="Li Y."/>
            <person name="Sun B."/>
            <person name="Zhang H."/>
            <person name="Zhang J."/>
            <person name="Zhu Y."/>
            <person name="Du M."/>
            <person name="Zhao Y."/>
            <person name="Schartl M."/>
            <person name="Tang Q."/>
            <person name="Wang J."/>
        </authorList>
    </citation>
    <scope>NUCLEOTIDE SEQUENCE</scope>
</reference>
<proteinExistence type="predicted"/>
<dbReference type="Pfam" id="PF13639">
    <property type="entry name" value="zf-RING_2"/>
    <property type="match status" value="1"/>
</dbReference>
<feature type="compositionally biased region" description="Basic and acidic residues" evidence="5">
    <location>
        <begin position="62"/>
        <end position="76"/>
    </location>
</feature>
<dbReference type="InterPro" id="IPR013083">
    <property type="entry name" value="Znf_RING/FYVE/PHD"/>
</dbReference>
<name>A0A3P8WKI5_CYNSE</name>
<sequence length="255" mass="28083">MLPFEVAGGDVVKHRIQTGVKGDEGHGDPAGDEDLVGGGATLDDIHSSEKVQQIHNMVGQEAEQRDGQDGVDDPHRPLGCFGLDQGDSPRSQWVTHQDDERGQQRAEDETEHGVCPQARVPLVFGKVLKACSSSVLDKADRCYICLSLFKDQSVGSLPNCRHFFCFECILQWSQTANTCPVDRTSFDFIHQRQRPGGAIQNKIKVQSKKEETEVEEPTGGAVHCDECGRSDRRRQMLVCIHCDSGCEATPTPIIE</sequence>
<dbReference type="SMART" id="SM00184">
    <property type="entry name" value="RING"/>
    <property type="match status" value="1"/>
</dbReference>
<evidence type="ECO:0000313" key="7">
    <source>
        <dbReference type="Ensembl" id="ENSCSEP00000027239.1"/>
    </source>
</evidence>
<dbReference type="GO" id="GO:0008270">
    <property type="term" value="F:zinc ion binding"/>
    <property type="evidence" value="ECO:0007669"/>
    <property type="project" value="UniProtKB-KW"/>
</dbReference>
<dbReference type="InterPro" id="IPR047157">
    <property type="entry name" value="PHRF1/Atg35"/>
</dbReference>
<dbReference type="SUPFAM" id="SSF57850">
    <property type="entry name" value="RING/U-box"/>
    <property type="match status" value="1"/>
</dbReference>
<dbReference type="InterPro" id="IPR001841">
    <property type="entry name" value="Znf_RING"/>
</dbReference>
<dbReference type="PROSITE" id="PS50089">
    <property type="entry name" value="ZF_RING_2"/>
    <property type="match status" value="1"/>
</dbReference>
<dbReference type="GeneTree" id="ENSGT00950000183205"/>
<feature type="domain" description="RING-type" evidence="6">
    <location>
        <begin position="142"/>
        <end position="183"/>
    </location>
</feature>
<evidence type="ECO:0000256" key="2">
    <source>
        <dbReference type="ARBA" id="ARBA00022771"/>
    </source>
</evidence>
<dbReference type="InParanoid" id="A0A3P8WKI5"/>
<dbReference type="PROSITE" id="PS00518">
    <property type="entry name" value="ZF_RING_1"/>
    <property type="match status" value="1"/>
</dbReference>
<keyword evidence="8" id="KW-1185">Reference proteome</keyword>
<dbReference type="AlphaFoldDB" id="A0A3P8WKI5"/>
<evidence type="ECO:0000256" key="4">
    <source>
        <dbReference type="PROSITE-ProRule" id="PRU00175"/>
    </source>
</evidence>
<dbReference type="OMA" id="HCINTPT"/>
<organism evidence="7 8">
    <name type="scientific">Cynoglossus semilaevis</name>
    <name type="common">Tongue sole</name>
    <dbReference type="NCBI Taxonomy" id="244447"/>
    <lineage>
        <taxon>Eukaryota</taxon>
        <taxon>Metazoa</taxon>
        <taxon>Chordata</taxon>
        <taxon>Craniata</taxon>
        <taxon>Vertebrata</taxon>
        <taxon>Euteleostomi</taxon>
        <taxon>Actinopterygii</taxon>
        <taxon>Neopterygii</taxon>
        <taxon>Teleostei</taxon>
        <taxon>Neoteleostei</taxon>
        <taxon>Acanthomorphata</taxon>
        <taxon>Carangaria</taxon>
        <taxon>Pleuronectiformes</taxon>
        <taxon>Pleuronectoidei</taxon>
        <taxon>Cynoglossidae</taxon>
        <taxon>Cynoglossinae</taxon>
        <taxon>Cynoglossus</taxon>
    </lineage>
</organism>
<accession>A0A3P8WKI5</accession>
<dbReference type="PANTHER" id="PTHR12618">
    <property type="entry name" value="PHD AND RING FINGER DOMAIN-CONTAINING PROTEIN 1"/>
    <property type="match status" value="1"/>
</dbReference>
<keyword evidence="1" id="KW-0479">Metal-binding</keyword>
<dbReference type="Gene3D" id="3.30.40.10">
    <property type="entry name" value="Zinc/RING finger domain, C3HC4 (zinc finger)"/>
    <property type="match status" value="1"/>
</dbReference>
<keyword evidence="3" id="KW-0862">Zinc</keyword>
<evidence type="ECO:0000256" key="3">
    <source>
        <dbReference type="ARBA" id="ARBA00022833"/>
    </source>
</evidence>
<feature type="region of interest" description="Disordered" evidence="5">
    <location>
        <begin position="15"/>
        <end position="112"/>
    </location>
</feature>
<dbReference type="InterPro" id="IPR017907">
    <property type="entry name" value="Znf_RING_CS"/>
</dbReference>
<protein>
    <recommendedName>
        <fullName evidence="6">RING-type domain-containing protein</fullName>
    </recommendedName>
</protein>
<reference evidence="7" key="2">
    <citation type="submission" date="2025-08" db="UniProtKB">
        <authorList>
            <consortium name="Ensembl"/>
        </authorList>
    </citation>
    <scope>IDENTIFICATION</scope>
</reference>
<dbReference type="Proteomes" id="UP000265120">
    <property type="component" value="Chromosome 10"/>
</dbReference>
<keyword evidence="2 4" id="KW-0863">Zinc-finger</keyword>
<feature type="compositionally biased region" description="Basic and acidic residues" evidence="5">
    <location>
        <begin position="96"/>
        <end position="107"/>
    </location>
</feature>
<reference evidence="7" key="3">
    <citation type="submission" date="2025-09" db="UniProtKB">
        <authorList>
            <consortium name="Ensembl"/>
        </authorList>
    </citation>
    <scope>IDENTIFICATION</scope>
</reference>
<dbReference type="PANTHER" id="PTHR12618:SF20">
    <property type="entry name" value="PHD AND RING FINGER DOMAIN-CONTAINING PROTEIN 1"/>
    <property type="match status" value="1"/>
</dbReference>
<evidence type="ECO:0000259" key="6">
    <source>
        <dbReference type="PROSITE" id="PS50089"/>
    </source>
</evidence>
<evidence type="ECO:0000256" key="5">
    <source>
        <dbReference type="SAM" id="MobiDB-lite"/>
    </source>
</evidence>